<dbReference type="Ensembl" id="ENSKMAT00000014322.1">
    <property type="protein sequence ID" value="ENSKMAP00000014112.1"/>
    <property type="gene ID" value="ENSKMAG00000010578.1"/>
</dbReference>
<keyword evidence="2" id="KW-0677">Repeat</keyword>
<dbReference type="GO" id="GO:0045211">
    <property type="term" value="C:postsynaptic membrane"/>
    <property type="evidence" value="ECO:0007669"/>
    <property type="project" value="TreeGrafter"/>
</dbReference>
<organism evidence="4 5">
    <name type="scientific">Kryptolebias marmoratus</name>
    <name type="common">Mangrove killifish</name>
    <name type="synonym">Rivulus marmoratus</name>
    <dbReference type="NCBI Taxonomy" id="37003"/>
    <lineage>
        <taxon>Eukaryota</taxon>
        <taxon>Metazoa</taxon>
        <taxon>Chordata</taxon>
        <taxon>Craniata</taxon>
        <taxon>Vertebrata</taxon>
        <taxon>Euteleostomi</taxon>
        <taxon>Actinopterygii</taxon>
        <taxon>Neopterygii</taxon>
        <taxon>Teleostei</taxon>
        <taxon>Neoteleostei</taxon>
        <taxon>Acanthomorphata</taxon>
        <taxon>Ovalentaria</taxon>
        <taxon>Atherinomorphae</taxon>
        <taxon>Cyprinodontiformes</taxon>
        <taxon>Rivulidae</taxon>
        <taxon>Kryptolebias</taxon>
    </lineage>
</organism>
<dbReference type="FunFam" id="3.80.10.10:FF:000779">
    <property type="entry name" value="Probable inactive serine/threonine-protein kinase DDB_G0278909"/>
    <property type="match status" value="1"/>
</dbReference>
<dbReference type="GeneTree" id="ENSGT00940000154025"/>
<dbReference type="Proteomes" id="UP000264800">
    <property type="component" value="Unplaced"/>
</dbReference>
<dbReference type="GO" id="GO:0005912">
    <property type="term" value="C:adherens junction"/>
    <property type="evidence" value="ECO:0007669"/>
    <property type="project" value="TreeGrafter"/>
</dbReference>
<evidence type="ECO:0000313" key="5">
    <source>
        <dbReference type="Proteomes" id="UP000264800"/>
    </source>
</evidence>
<dbReference type="SUPFAM" id="SSF52058">
    <property type="entry name" value="L domain-like"/>
    <property type="match status" value="1"/>
</dbReference>
<accession>A0A3Q3FN42</accession>
<dbReference type="GO" id="GO:0098887">
    <property type="term" value="P:neurotransmitter receptor transport, endosome to postsynaptic membrane"/>
    <property type="evidence" value="ECO:0007669"/>
    <property type="project" value="TreeGrafter"/>
</dbReference>
<dbReference type="GO" id="GO:0019901">
    <property type="term" value="F:protein kinase binding"/>
    <property type="evidence" value="ECO:0007669"/>
    <property type="project" value="TreeGrafter"/>
</dbReference>
<dbReference type="PANTHER" id="PTHR23119">
    <property type="entry name" value="DISCS LARGE"/>
    <property type="match status" value="1"/>
</dbReference>
<reference evidence="4" key="1">
    <citation type="submission" date="2025-08" db="UniProtKB">
        <authorList>
            <consortium name="Ensembl"/>
        </authorList>
    </citation>
    <scope>IDENTIFICATION</scope>
</reference>
<dbReference type="Pfam" id="PF00560">
    <property type="entry name" value="LRR_1"/>
    <property type="match status" value="1"/>
</dbReference>
<sequence length="133" mass="15204">MGNNLQSAHKTCNRHLHFIYYLYSSSGLNWQILLCFFPFFQLVKLRKLGLSDNEIHRLPADIANFMQLVELDVSRNDIMDIPESISNCISLQVADFSGNPLTRLPQTFPELHNLTCLTINDISLQVLPENIGK</sequence>
<feature type="transmembrane region" description="Helical" evidence="3">
    <location>
        <begin position="20"/>
        <end position="40"/>
    </location>
</feature>
<dbReference type="AlphaFoldDB" id="A0A3Q3FN42"/>
<proteinExistence type="predicted"/>
<dbReference type="GO" id="GO:0045197">
    <property type="term" value="P:establishment or maintenance of epithelial cell apical/basal polarity"/>
    <property type="evidence" value="ECO:0007669"/>
    <property type="project" value="TreeGrafter"/>
</dbReference>
<keyword evidence="3" id="KW-0472">Membrane</keyword>
<name>A0A3Q3FN42_KRYMA</name>
<evidence type="ECO:0000313" key="4">
    <source>
        <dbReference type="Ensembl" id="ENSKMAP00000014112.1"/>
    </source>
</evidence>
<dbReference type="InterPro" id="IPR050614">
    <property type="entry name" value="Synaptic_Scaffolding_LAP-MAGUK"/>
</dbReference>
<dbReference type="PANTHER" id="PTHR23119:SF58">
    <property type="entry name" value="LEUCINE RICH REPEAT CONTAINING 1"/>
    <property type="match status" value="1"/>
</dbReference>
<dbReference type="STRING" id="37003.ENSKMAP00000014112"/>
<dbReference type="InterPro" id="IPR032675">
    <property type="entry name" value="LRR_dom_sf"/>
</dbReference>
<keyword evidence="1" id="KW-0433">Leucine-rich repeat</keyword>
<dbReference type="GO" id="GO:0016323">
    <property type="term" value="C:basolateral plasma membrane"/>
    <property type="evidence" value="ECO:0007669"/>
    <property type="project" value="TreeGrafter"/>
</dbReference>
<evidence type="ECO:0008006" key="6">
    <source>
        <dbReference type="Google" id="ProtNLM"/>
    </source>
</evidence>
<protein>
    <recommendedName>
        <fullName evidence="6">Leucine rich repeat containing 1</fullName>
    </recommendedName>
</protein>
<keyword evidence="3" id="KW-0812">Transmembrane</keyword>
<evidence type="ECO:0000256" key="3">
    <source>
        <dbReference type="SAM" id="Phobius"/>
    </source>
</evidence>
<dbReference type="InterPro" id="IPR001611">
    <property type="entry name" value="Leu-rich_rpt"/>
</dbReference>
<evidence type="ECO:0000256" key="2">
    <source>
        <dbReference type="ARBA" id="ARBA00022737"/>
    </source>
</evidence>
<dbReference type="Gene3D" id="3.80.10.10">
    <property type="entry name" value="Ribonuclease Inhibitor"/>
    <property type="match status" value="1"/>
</dbReference>
<keyword evidence="3" id="KW-1133">Transmembrane helix</keyword>
<reference evidence="4" key="2">
    <citation type="submission" date="2025-09" db="UniProtKB">
        <authorList>
            <consortium name="Ensembl"/>
        </authorList>
    </citation>
    <scope>IDENTIFICATION</scope>
</reference>
<keyword evidence="5" id="KW-1185">Reference proteome</keyword>
<dbReference type="GO" id="GO:0014069">
    <property type="term" value="C:postsynaptic density"/>
    <property type="evidence" value="ECO:0007669"/>
    <property type="project" value="TreeGrafter"/>
</dbReference>
<dbReference type="GO" id="GO:0098968">
    <property type="term" value="P:neurotransmitter receptor transport postsynaptic membrane to endosome"/>
    <property type="evidence" value="ECO:0007669"/>
    <property type="project" value="TreeGrafter"/>
</dbReference>
<dbReference type="GO" id="GO:0043113">
    <property type="term" value="P:receptor clustering"/>
    <property type="evidence" value="ECO:0007669"/>
    <property type="project" value="TreeGrafter"/>
</dbReference>
<evidence type="ECO:0000256" key="1">
    <source>
        <dbReference type="ARBA" id="ARBA00022614"/>
    </source>
</evidence>
<dbReference type="OMA" id="WCINEIN"/>
<dbReference type="GO" id="GO:0098609">
    <property type="term" value="P:cell-cell adhesion"/>
    <property type="evidence" value="ECO:0007669"/>
    <property type="project" value="TreeGrafter"/>
</dbReference>